<dbReference type="Gene3D" id="3.30.420.10">
    <property type="entry name" value="Ribonuclease H-like superfamily/Ribonuclease H"/>
    <property type="match status" value="1"/>
</dbReference>
<sequence>MAGCVVPGCTNRTVRWLARVPEDDQLRASWRAAILGGTGRRLSEAQLDGRHVCQLHFPAHQQPERGQMYREPTLFLVDRTWCEVSCCQLCLEYKPVERMFNRKYCLKQSYSLQSLAYKYFRVRQFIKSTTQESYFCESCVIRIDITHRFCEQINDNARAYERILRKMSKTLVVFDQSGPGGNESGEEGDDRRRGHSFRQCVIKEESQIERETGDSNTASGQLKSEPDCEIEEHQFETIEVDDEEDEATIQIKVEPDMEEMPVNIKQEVPDEEDPPQPESNLPVKVKEEPPEEEVESPAKKLRLEFKYGCLMCKEFFKSQDALNQHLKDVVHEKFLEHKCISCGISVLPRQGKKPMCGKCEGFSCEEDSTASPKILNKQLAQKPCATYFACKNCNRNFTSKEFLTFHLGQENCKKPIYSCSQCEELFRNDKELIAHVEVVHMAPRRGKKCAMCGEWISAVLYELHKLLLCGVDLPKPDETRLRNCALLFFRQKHHRTKAFNMLQSRFGQLIPVSSSTVDAWYVKFMQGDFMFNDAVQANIQQLIDENATISLQELSEQVEVDLNTVRLRTGLTGLMQKNGRWVPQELHVSQLKNRLNFCRALLARYKDSTALDDMILCSERWVYYGNSGHHFIRATKDSTVKKVLLCVWWDQRGLIFHELLEPQQAAARDRYQAQFTRFTKAMQSARLKVPRQVCFQYGVTDPAARQELKTILSGIGWEMLRHPVHSPDIDPTDYHVFQLMQYGFQNLYFANVGQLYEWVAKVCKEQAPNFFLRGIRMLLQRWKKVVELKGDYCGQ</sequence>
<dbReference type="SUPFAM" id="SSF57667">
    <property type="entry name" value="beta-beta-alpha zinc fingers"/>
    <property type="match status" value="1"/>
</dbReference>
<dbReference type="PROSITE" id="PS50950">
    <property type="entry name" value="ZF_THAP"/>
    <property type="match status" value="1"/>
</dbReference>
<evidence type="ECO:0000256" key="2">
    <source>
        <dbReference type="ARBA" id="ARBA00022771"/>
    </source>
</evidence>
<dbReference type="InterPro" id="IPR036397">
    <property type="entry name" value="RNaseH_sf"/>
</dbReference>
<feature type="region of interest" description="Disordered" evidence="7">
    <location>
        <begin position="267"/>
        <end position="297"/>
    </location>
</feature>
<evidence type="ECO:0000256" key="5">
    <source>
        <dbReference type="PROSITE-ProRule" id="PRU00042"/>
    </source>
</evidence>
<feature type="domain" description="C2H2-type" evidence="8">
    <location>
        <begin position="388"/>
        <end position="415"/>
    </location>
</feature>
<dbReference type="PROSITE" id="PS50157">
    <property type="entry name" value="ZINC_FINGER_C2H2_2"/>
    <property type="match status" value="3"/>
</dbReference>
<dbReference type="InterPro" id="IPR036236">
    <property type="entry name" value="Znf_C2H2_sf"/>
</dbReference>
<dbReference type="PROSITE" id="PS00028">
    <property type="entry name" value="ZINC_FINGER_C2H2_1"/>
    <property type="match status" value="2"/>
</dbReference>
<evidence type="ECO:0000256" key="4">
    <source>
        <dbReference type="ARBA" id="ARBA00023125"/>
    </source>
</evidence>
<proteinExistence type="predicted"/>
<dbReference type="InterPro" id="IPR013087">
    <property type="entry name" value="Znf_C2H2_type"/>
</dbReference>
<accession>A0A1Q3EUR0</accession>
<protein>
    <submittedName>
        <fullName evidence="10">Putative transposase</fullName>
    </submittedName>
</protein>
<evidence type="ECO:0000256" key="1">
    <source>
        <dbReference type="ARBA" id="ARBA00022723"/>
    </source>
</evidence>
<feature type="domain" description="C2H2-type" evidence="8">
    <location>
        <begin position="417"/>
        <end position="445"/>
    </location>
</feature>
<dbReference type="GO" id="GO:0008270">
    <property type="term" value="F:zinc ion binding"/>
    <property type="evidence" value="ECO:0007669"/>
    <property type="project" value="UniProtKB-KW"/>
</dbReference>
<evidence type="ECO:0000256" key="6">
    <source>
        <dbReference type="PROSITE-ProRule" id="PRU00309"/>
    </source>
</evidence>
<feature type="region of interest" description="Disordered" evidence="7">
    <location>
        <begin position="175"/>
        <end position="226"/>
    </location>
</feature>
<evidence type="ECO:0000256" key="7">
    <source>
        <dbReference type="SAM" id="MobiDB-lite"/>
    </source>
</evidence>
<reference evidence="10" key="1">
    <citation type="submission" date="2017-01" db="EMBL/GenBank/DDBJ databases">
        <title>A deep insight into the sialotranscriptome of adult male and female Cluex tarsalis mosquitoes.</title>
        <authorList>
            <person name="Ribeiro J.M."/>
            <person name="Moreira F."/>
            <person name="Bernard K.A."/>
            <person name="Calvo E."/>
        </authorList>
    </citation>
    <scope>NUCLEOTIDE SEQUENCE</scope>
    <source>
        <strain evidence="10">Kern County</strain>
        <tissue evidence="10">Salivary glands</tissue>
    </source>
</reference>
<dbReference type="InterPro" id="IPR006612">
    <property type="entry name" value="THAP_Znf"/>
</dbReference>
<dbReference type="PANTHER" id="PTHR46060:SF1">
    <property type="entry name" value="MARINER MOS1 TRANSPOSASE-LIKE PROTEIN"/>
    <property type="match status" value="1"/>
</dbReference>
<evidence type="ECO:0000256" key="3">
    <source>
        <dbReference type="ARBA" id="ARBA00022833"/>
    </source>
</evidence>
<keyword evidence="3" id="KW-0862">Zinc</keyword>
<dbReference type="InterPro" id="IPR052709">
    <property type="entry name" value="Transposase-MT_Hybrid"/>
</dbReference>
<dbReference type="EMBL" id="GFDL01016039">
    <property type="protein sequence ID" value="JAV19006.1"/>
    <property type="molecule type" value="Transcribed_RNA"/>
</dbReference>
<evidence type="ECO:0000313" key="10">
    <source>
        <dbReference type="EMBL" id="JAV19006.1"/>
    </source>
</evidence>
<dbReference type="GO" id="GO:0003677">
    <property type="term" value="F:DNA binding"/>
    <property type="evidence" value="ECO:0007669"/>
    <property type="project" value="UniProtKB-UniRule"/>
</dbReference>
<dbReference type="SMART" id="SM00355">
    <property type="entry name" value="ZnF_C2H2"/>
    <property type="match status" value="3"/>
</dbReference>
<keyword evidence="1" id="KW-0479">Metal-binding</keyword>
<name>A0A1Q3EUR0_CULTA</name>
<dbReference type="AlphaFoldDB" id="A0A1Q3EUR0"/>
<feature type="domain" description="C2H2-type" evidence="8">
    <location>
        <begin position="307"/>
        <end position="331"/>
    </location>
</feature>
<keyword evidence="2 5" id="KW-0863">Zinc-finger</keyword>
<dbReference type="InterPro" id="IPR001888">
    <property type="entry name" value="Transposase_1"/>
</dbReference>
<feature type="compositionally biased region" description="Basic and acidic residues" evidence="7">
    <location>
        <begin position="201"/>
        <end position="213"/>
    </location>
</feature>
<dbReference type="PANTHER" id="PTHR46060">
    <property type="entry name" value="MARINER MOS1 TRANSPOSASE-LIKE PROTEIN"/>
    <property type="match status" value="1"/>
</dbReference>
<feature type="domain" description="THAP-type" evidence="9">
    <location>
        <begin position="1"/>
        <end position="75"/>
    </location>
</feature>
<keyword evidence="4 6" id="KW-0238">DNA-binding</keyword>
<dbReference type="SUPFAM" id="SSF57716">
    <property type="entry name" value="Glucocorticoid receptor-like (DNA-binding domain)"/>
    <property type="match status" value="1"/>
</dbReference>
<evidence type="ECO:0000259" key="8">
    <source>
        <dbReference type="PROSITE" id="PS50157"/>
    </source>
</evidence>
<dbReference type="Gene3D" id="3.30.160.60">
    <property type="entry name" value="Classic Zinc Finger"/>
    <property type="match status" value="1"/>
</dbReference>
<evidence type="ECO:0000259" key="9">
    <source>
        <dbReference type="PROSITE" id="PS50950"/>
    </source>
</evidence>
<dbReference type="Pfam" id="PF01359">
    <property type="entry name" value="Transposase_1"/>
    <property type="match status" value="1"/>
</dbReference>
<organism evidence="10">
    <name type="scientific">Culex tarsalis</name>
    <name type="common">Encephalitis mosquito</name>
    <dbReference type="NCBI Taxonomy" id="7177"/>
    <lineage>
        <taxon>Eukaryota</taxon>
        <taxon>Metazoa</taxon>
        <taxon>Ecdysozoa</taxon>
        <taxon>Arthropoda</taxon>
        <taxon>Hexapoda</taxon>
        <taxon>Insecta</taxon>
        <taxon>Pterygota</taxon>
        <taxon>Neoptera</taxon>
        <taxon>Endopterygota</taxon>
        <taxon>Diptera</taxon>
        <taxon>Nematocera</taxon>
        <taxon>Culicoidea</taxon>
        <taxon>Culicidae</taxon>
        <taxon>Culicinae</taxon>
        <taxon>Culicini</taxon>
        <taxon>Culex</taxon>
        <taxon>Culex</taxon>
    </lineage>
</organism>